<keyword evidence="3" id="KW-1185">Reference proteome</keyword>
<feature type="region of interest" description="Disordered" evidence="1">
    <location>
        <begin position="37"/>
        <end position="66"/>
    </location>
</feature>
<proteinExistence type="predicted"/>
<dbReference type="Proteomes" id="UP001454036">
    <property type="component" value="Unassembled WGS sequence"/>
</dbReference>
<accession>A0AAV3RRP2</accession>
<protein>
    <submittedName>
        <fullName evidence="2">Uncharacterized protein</fullName>
    </submittedName>
</protein>
<gene>
    <name evidence="2" type="ORF">LIER_31429</name>
</gene>
<organism evidence="2 3">
    <name type="scientific">Lithospermum erythrorhizon</name>
    <name type="common">Purple gromwell</name>
    <name type="synonym">Lithospermum officinale var. erythrorhizon</name>
    <dbReference type="NCBI Taxonomy" id="34254"/>
    <lineage>
        <taxon>Eukaryota</taxon>
        <taxon>Viridiplantae</taxon>
        <taxon>Streptophyta</taxon>
        <taxon>Embryophyta</taxon>
        <taxon>Tracheophyta</taxon>
        <taxon>Spermatophyta</taxon>
        <taxon>Magnoliopsida</taxon>
        <taxon>eudicotyledons</taxon>
        <taxon>Gunneridae</taxon>
        <taxon>Pentapetalae</taxon>
        <taxon>asterids</taxon>
        <taxon>lamiids</taxon>
        <taxon>Boraginales</taxon>
        <taxon>Boraginaceae</taxon>
        <taxon>Boraginoideae</taxon>
        <taxon>Lithospermeae</taxon>
        <taxon>Lithospermum</taxon>
    </lineage>
</organism>
<name>A0AAV3RRP2_LITER</name>
<evidence type="ECO:0000313" key="2">
    <source>
        <dbReference type="EMBL" id="GAA0184134.1"/>
    </source>
</evidence>
<comment type="caution">
    <text evidence="2">The sequence shown here is derived from an EMBL/GenBank/DDBJ whole genome shotgun (WGS) entry which is preliminary data.</text>
</comment>
<dbReference type="EMBL" id="BAABME010011684">
    <property type="protein sequence ID" value="GAA0184134.1"/>
    <property type="molecule type" value="Genomic_DNA"/>
</dbReference>
<sequence length="66" mass="7332">MDGLQSWANIELKTRNVRDVDEAIAVTENLMELKKELPSKEKCGRDTSLQKTVGKRDKSPTGALTS</sequence>
<evidence type="ECO:0000313" key="3">
    <source>
        <dbReference type="Proteomes" id="UP001454036"/>
    </source>
</evidence>
<reference evidence="2 3" key="1">
    <citation type="submission" date="2024-01" db="EMBL/GenBank/DDBJ databases">
        <title>The complete chloroplast genome sequence of Lithospermum erythrorhizon: insights into the phylogenetic relationship among Boraginaceae species and the maternal lineages of purple gromwells.</title>
        <authorList>
            <person name="Okada T."/>
            <person name="Watanabe K."/>
        </authorList>
    </citation>
    <scope>NUCLEOTIDE SEQUENCE [LARGE SCALE GENOMIC DNA]</scope>
</reference>
<evidence type="ECO:0000256" key="1">
    <source>
        <dbReference type="SAM" id="MobiDB-lite"/>
    </source>
</evidence>
<dbReference type="AlphaFoldDB" id="A0AAV3RRP2"/>